<dbReference type="SUPFAM" id="SSF54211">
    <property type="entry name" value="Ribosomal protein S5 domain 2-like"/>
    <property type="match status" value="1"/>
</dbReference>
<gene>
    <name evidence="12" type="ORF">PSYICH_LOCUS9760</name>
</gene>
<dbReference type="InterPro" id="IPR006206">
    <property type="entry name" value="Mevalonate/galactokinase"/>
</dbReference>
<comment type="similarity">
    <text evidence="1">Belongs to the GHMP kinase family. GalK subfamily.</text>
</comment>
<proteinExistence type="inferred from homology"/>
<dbReference type="InterPro" id="IPR020568">
    <property type="entry name" value="Ribosomal_Su5_D2-typ_SF"/>
</dbReference>
<evidence type="ECO:0000259" key="9">
    <source>
        <dbReference type="Pfam" id="PF00288"/>
    </source>
</evidence>
<reference evidence="12" key="1">
    <citation type="submission" date="2022-01" db="EMBL/GenBank/DDBJ databases">
        <authorList>
            <person name="King R."/>
        </authorList>
    </citation>
    <scope>NUCLEOTIDE SEQUENCE</scope>
</reference>
<dbReference type="PANTHER" id="PTHR10457">
    <property type="entry name" value="MEVALONATE KINASE/GALACTOKINASE"/>
    <property type="match status" value="1"/>
</dbReference>
<dbReference type="InterPro" id="IPR006203">
    <property type="entry name" value="GHMP_knse_ATP-bd_CS"/>
</dbReference>
<dbReference type="InterPro" id="IPR000705">
    <property type="entry name" value="Galactokinase"/>
</dbReference>
<dbReference type="Gene3D" id="3.30.230.10">
    <property type="match status" value="1"/>
</dbReference>
<evidence type="ECO:0000256" key="8">
    <source>
        <dbReference type="ARBA" id="ARBA00023277"/>
    </source>
</evidence>
<evidence type="ECO:0000313" key="12">
    <source>
        <dbReference type="EMBL" id="CAH1110160.1"/>
    </source>
</evidence>
<dbReference type="InterPro" id="IPR019539">
    <property type="entry name" value="GalKase_N"/>
</dbReference>
<keyword evidence="13" id="KW-1185">Reference proteome</keyword>
<sequence length="396" mass="44728">MAEKLSTVRTLVKKAKDLYRKKFSEEAKVFSYAPGRVNLIGEHTDYNEGFVMPMALPLYTVWAGRKYDGMYAEIYTNLPEIQEKYLKFNIRFIDRSGPKWGHYIKGVMKNYYGRLHAFKAVIVSSVPMGGGLSSSAALEVSAYMFFDELNDGHSELTTLEKALACQKAEHFAGMKCGIMDQYISFMGEAGCALMIDCRSLTAKPIPIDDPDYVVLITNSNVKHELQGSEYEDRRNECHRAAEILGKKSLREADLLDFKNLMNKRFTLKASTSLLKRARHVITEIKRTEDAARLLQRSKYIPFGRLMLESHKSLKEDFEVSCPELDRLVELAMQIEGVLGSRMTGGGFGGCTVTLLRADVVDKVIKHILANYEGDPIFYVCKPSNGSKRCCYCARFA</sequence>
<keyword evidence="8" id="KW-0119">Carbohydrate metabolism</keyword>
<dbReference type="PIRSF" id="PIRSF000530">
    <property type="entry name" value="Galactokinase"/>
    <property type="match status" value="1"/>
</dbReference>
<evidence type="ECO:0000256" key="4">
    <source>
        <dbReference type="ARBA" id="ARBA00022741"/>
    </source>
</evidence>
<dbReference type="GO" id="GO:0004335">
    <property type="term" value="F:galactokinase activity"/>
    <property type="evidence" value="ECO:0007669"/>
    <property type="project" value="InterPro"/>
</dbReference>
<dbReference type="Pfam" id="PF10509">
    <property type="entry name" value="GalKase_gal_bdg"/>
    <property type="match status" value="1"/>
</dbReference>
<dbReference type="PROSITE" id="PS00627">
    <property type="entry name" value="GHMP_KINASES_ATP"/>
    <property type="match status" value="1"/>
</dbReference>
<evidence type="ECO:0000313" key="13">
    <source>
        <dbReference type="Proteomes" id="UP001153636"/>
    </source>
</evidence>
<dbReference type="InterPro" id="IPR036554">
    <property type="entry name" value="GHMP_kinase_C_sf"/>
</dbReference>
<accession>A0A9P0D139</accession>
<dbReference type="PRINTS" id="PR00959">
    <property type="entry name" value="MEVGALKINASE"/>
</dbReference>
<dbReference type="Pfam" id="PF08544">
    <property type="entry name" value="GHMP_kinases_C"/>
    <property type="match status" value="1"/>
</dbReference>
<protein>
    <recommendedName>
        <fullName evidence="14">Galactokinase</fullName>
    </recommendedName>
</protein>
<dbReference type="PANTHER" id="PTHR10457:SF7">
    <property type="entry name" value="GALACTOKINASE-RELATED"/>
    <property type="match status" value="1"/>
</dbReference>
<keyword evidence="3" id="KW-0479">Metal-binding</keyword>
<dbReference type="FunFam" id="3.30.70.890:FF:000001">
    <property type="entry name" value="Galactokinase"/>
    <property type="match status" value="1"/>
</dbReference>
<name>A0A9P0D139_9CUCU</name>
<evidence type="ECO:0000256" key="5">
    <source>
        <dbReference type="ARBA" id="ARBA00022777"/>
    </source>
</evidence>
<evidence type="ECO:0000256" key="1">
    <source>
        <dbReference type="ARBA" id="ARBA00006566"/>
    </source>
</evidence>
<evidence type="ECO:0000256" key="7">
    <source>
        <dbReference type="ARBA" id="ARBA00022842"/>
    </source>
</evidence>
<feature type="domain" description="GHMP kinase N-terminal" evidence="9">
    <location>
        <begin position="103"/>
        <end position="187"/>
    </location>
</feature>
<dbReference type="GO" id="GO:0005524">
    <property type="term" value="F:ATP binding"/>
    <property type="evidence" value="ECO:0007669"/>
    <property type="project" value="UniProtKB-KW"/>
</dbReference>
<keyword evidence="4" id="KW-0547">Nucleotide-binding</keyword>
<keyword evidence="2" id="KW-0808">Transferase</keyword>
<dbReference type="EMBL" id="OV651816">
    <property type="protein sequence ID" value="CAH1110160.1"/>
    <property type="molecule type" value="Genomic_DNA"/>
</dbReference>
<feature type="domain" description="GHMP kinase C-terminal" evidence="10">
    <location>
        <begin position="291"/>
        <end position="371"/>
    </location>
</feature>
<dbReference type="InterPro" id="IPR014721">
    <property type="entry name" value="Ribsml_uS5_D2-typ_fold_subgr"/>
</dbReference>
<dbReference type="Pfam" id="PF00288">
    <property type="entry name" value="GHMP_kinases_N"/>
    <property type="match status" value="1"/>
</dbReference>
<dbReference type="InterPro" id="IPR013750">
    <property type="entry name" value="GHMP_kinase_C_dom"/>
</dbReference>
<dbReference type="GO" id="GO:0046872">
    <property type="term" value="F:metal ion binding"/>
    <property type="evidence" value="ECO:0007669"/>
    <property type="project" value="UniProtKB-KW"/>
</dbReference>
<dbReference type="SUPFAM" id="SSF55060">
    <property type="entry name" value="GHMP Kinase, C-terminal domain"/>
    <property type="match status" value="1"/>
</dbReference>
<dbReference type="InterPro" id="IPR019741">
    <property type="entry name" value="Galactokinase_CS"/>
</dbReference>
<dbReference type="GO" id="GO:0006012">
    <property type="term" value="P:galactose metabolic process"/>
    <property type="evidence" value="ECO:0007669"/>
    <property type="project" value="InterPro"/>
</dbReference>
<keyword evidence="7" id="KW-0460">Magnesium</keyword>
<evidence type="ECO:0000256" key="2">
    <source>
        <dbReference type="ARBA" id="ARBA00022679"/>
    </source>
</evidence>
<dbReference type="AlphaFoldDB" id="A0A9P0D139"/>
<dbReference type="PROSITE" id="PS00106">
    <property type="entry name" value="GALACTOKINASE"/>
    <property type="match status" value="1"/>
</dbReference>
<keyword evidence="6" id="KW-0067">ATP-binding</keyword>
<feature type="domain" description="Galactokinase N-terminal" evidence="11">
    <location>
        <begin position="18"/>
        <end position="66"/>
    </location>
</feature>
<evidence type="ECO:0000259" key="11">
    <source>
        <dbReference type="Pfam" id="PF10509"/>
    </source>
</evidence>
<dbReference type="Proteomes" id="UP001153636">
    <property type="component" value="Chromosome 4"/>
</dbReference>
<organism evidence="12 13">
    <name type="scientific">Psylliodes chrysocephalus</name>
    <dbReference type="NCBI Taxonomy" id="3402493"/>
    <lineage>
        <taxon>Eukaryota</taxon>
        <taxon>Metazoa</taxon>
        <taxon>Ecdysozoa</taxon>
        <taxon>Arthropoda</taxon>
        <taxon>Hexapoda</taxon>
        <taxon>Insecta</taxon>
        <taxon>Pterygota</taxon>
        <taxon>Neoptera</taxon>
        <taxon>Endopterygota</taxon>
        <taxon>Coleoptera</taxon>
        <taxon>Polyphaga</taxon>
        <taxon>Cucujiformia</taxon>
        <taxon>Chrysomeloidea</taxon>
        <taxon>Chrysomelidae</taxon>
        <taxon>Galerucinae</taxon>
        <taxon>Alticini</taxon>
        <taxon>Psylliodes</taxon>
    </lineage>
</organism>
<dbReference type="GO" id="GO:0005829">
    <property type="term" value="C:cytosol"/>
    <property type="evidence" value="ECO:0007669"/>
    <property type="project" value="TreeGrafter"/>
</dbReference>
<keyword evidence="5" id="KW-0418">Kinase</keyword>
<dbReference type="Gene3D" id="3.30.70.890">
    <property type="entry name" value="GHMP kinase, C-terminal domain"/>
    <property type="match status" value="1"/>
</dbReference>
<dbReference type="FunFam" id="3.30.230.10:FF:000040">
    <property type="entry name" value="Galactokinase 1"/>
    <property type="match status" value="1"/>
</dbReference>
<evidence type="ECO:0008006" key="14">
    <source>
        <dbReference type="Google" id="ProtNLM"/>
    </source>
</evidence>
<evidence type="ECO:0000259" key="10">
    <source>
        <dbReference type="Pfam" id="PF08544"/>
    </source>
</evidence>
<dbReference type="NCBIfam" id="TIGR00131">
    <property type="entry name" value="gal_kin"/>
    <property type="match status" value="1"/>
</dbReference>
<dbReference type="InterPro" id="IPR006204">
    <property type="entry name" value="GHMP_kinase_N_dom"/>
</dbReference>
<dbReference type="OrthoDB" id="275179at2759"/>
<evidence type="ECO:0000256" key="6">
    <source>
        <dbReference type="ARBA" id="ARBA00022840"/>
    </source>
</evidence>
<dbReference type="PRINTS" id="PR00473">
    <property type="entry name" value="GALCTOKINASE"/>
</dbReference>
<evidence type="ECO:0000256" key="3">
    <source>
        <dbReference type="ARBA" id="ARBA00022723"/>
    </source>
</evidence>